<dbReference type="OrthoDB" id="1748414at2759"/>
<protein>
    <submittedName>
        <fullName evidence="1">Uncharacterized protein</fullName>
    </submittedName>
</protein>
<organism evidence="1 2">
    <name type="scientific">Parasponia andersonii</name>
    <name type="common">Sponia andersonii</name>
    <dbReference type="NCBI Taxonomy" id="3476"/>
    <lineage>
        <taxon>Eukaryota</taxon>
        <taxon>Viridiplantae</taxon>
        <taxon>Streptophyta</taxon>
        <taxon>Embryophyta</taxon>
        <taxon>Tracheophyta</taxon>
        <taxon>Spermatophyta</taxon>
        <taxon>Magnoliopsida</taxon>
        <taxon>eudicotyledons</taxon>
        <taxon>Gunneridae</taxon>
        <taxon>Pentapetalae</taxon>
        <taxon>rosids</taxon>
        <taxon>fabids</taxon>
        <taxon>Rosales</taxon>
        <taxon>Cannabaceae</taxon>
        <taxon>Parasponia</taxon>
    </lineage>
</organism>
<name>A0A2P5D5C8_PARAD</name>
<comment type="caution">
    <text evidence="1">The sequence shown here is derived from an EMBL/GenBank/DDBJ whole genome shotgun (WGS) entry which is preliminary data.</text>
</comment>
<gene>
    <name evidence="1" type="ORF">PanWU01x14_094730</name>
</gene>
<evidence type="ECO:0000313" key="2">
    <source>
        <dbReference type="Proteomes" id="UP000237105"/>
    </source>
</evidence>
<feature type="non-terminal residue" evidence="1">
    <location>
        <position position="85"/>
    </location>
</feature>
<dbReference type="EMBL" id="JXTB01000062">
    <property type="protein sequence ID" value="PON68502.1"/>
    <property type="molecule type" value="Genomic_DNA"/>
</dbReference>
<dbReference type="AlphaFoldDB" id="A0A2P5D5C8"/>
<reference evidence="2" key="1">
    <citation type="submission" date="2016-06" db="EMBL/GenBank/DDBJ databases">
        <title>Parallel loss of symbiosis genes in relatives of nitrogen-fixing non-legume Parasponia.</title>
        <authorList>
            <person name="Van Velzen R."/>
            <person name="Holmer R."/>
            <person name="Bu F."/>
            <person name="Rutten L."/>
            <person name="Van Zeijl A."/>
            <person name="Liu W."/>
            <person name="Santuari L."/>
            <person name="Cao Q."/>
            <person name="Sharma T."/>
            <person name="Shen D."/>
            <person name="Roswanjaya Y."/>
            <person name="Wardhani T."/>
            <person name="Kalhor M.S."/>
            <person name="Jansen J."/>
            <person name="Van den Hoogen J."/>
            <person name="Gungor B."/>
            <person name="Hartog M."/>
            <person name="Hontelez J."/>
            <person name="Verver J."/>
            <person name="Yang W.-C."/>
            <person name="Schijlen E."/>
            <person name="Repin R."/>
            <person name="Schilthuizen M."/>
            <person name="Schranz E."/>
            <person name="Heidstra R."/>
            <person name="Miyata K."/>
            <person name="Fedorova E."/>
            <person name="Kohlen W."/>
            <person name="Bisseling T."/>
            <person name="Smit S."/>
            <person name="Geurts R."/>
        </authorList>
    </citation>
    <scope>NUCLEOTIDE SEQUENCE [LARGE SCALE GENOMIC DNA]</scope>
    <source>
        <strain evidence="2">cv. WU1-14</strain>
    </source>
</reference>
<sequence length="85" mass="10082">MQLVNEVFLAKWGWKCLNQEKSLWLELVQSKYLRGNEFQFMEAGRGDSWIWKVILKIREILKMGACRRLRHGSVIDVWNDHPGPP</sequence>
<accession>A0A2P5D5C8</accession>
<keyword evidence="2" id="KW-1185">Reference proteome</keyword>
<evidence type="ECO:0000313" key="1">
    <source>
        <dbReference type="EMBL" id="PON68502.1"/>
    </source>
</evidence>
<dbReference type="Proteomes" id="UP000237105">
    <property type="component" value="Unassembled WGS sequence"/>
</dbReference>
<proteinExistence type="predicted"/>